<evidence type="ECO:0000256" key="7">
    <source>
        <dbReference type="PROSITE-ProRule" id="PRU00042"/>
    </source>
</evidence>
<evidence type="ECO:0000313" key="11">
    <source>
        <dbReference type="Proteomes" id="UP001142055"/>
    </source>
</evidence>
<dbReference type="AlphaFoldDB" id="A0A9Q0MEL3"/>
<dbReference type="EMBL" id="JAPWDV010000001">
    <property type="protein sequence ID" value="KAJ6222962.1"/>
    <property type="molecule type" value="Genomic_DNA"/>
</dbReference>
<feature type="compositionally biased region" description="Polar residues" evidence="8">
    <location>
        <begin position="256"/>
        <end position="277"/>
    </location>
</feature>
<protein>
    <recommendedName>
        <fullName evidence="9">C2H2-type domain-containing protein</fullName>
    </recommendedName>
</protein>
<keyword evidence="5" id="KW-0862">Zinc</keyword>
<feature type="compositionally biased region" description="Low complexity" evidence="8">
    <location>
        <begin position="753"/>
        <end position="767"/>
    </location>
</feature>
<dbReference type="InterPro" id="IPR001965">
    <property type="entry name" value="Znf_PHD"/>
</dbReference>
<dbReference type="CDD" id="cd20386">
    <property type="entry name" value="Tudor_PHF20-like"/>
    <property type="match status" value="1"/>
</dbReference>
<dbReference type="InterPro" id="IPR019786">
    <property type="entry name" value="Zinc_finger_PHD-type_CS"/>
</dbReference>
<comment type="subcellular location">
    <subcellularLocation>
        <location evidence="1">Nucleus</location>
    </subcellularLocation>
</comment>
<evidence type="ECO:0000259" key="9">
    <source>
        <dbReference type="PROSITE" id="PS50157"/>
    </source>
</evidence>
<dbReference type="Gene3D" id="3.30.40.10">
    <property type="entry name" value="Zinc/RING finger domain, C3HC4 (zinc finger)"/>
    <property type="match status" value="1"/>
</dbReference>
<evidence type="ECO:0000256" key="5">
    <source>
        <dbReference type="ARBA" id="ARBA00022833"/>
    </source>
</evidence>
<dbReference type="PANTHER" id="PTHR15856:SF51">
    <property type="entry name" value="MBD-R2"/>
    <property type="match status" value="1"/>
</dbReference>
<name>A0A9Q0MEL3_BLOTA</name>
<keyword evidence="6" id="KW-0539">Nucleus</keyword>
<keyword evidence="3" id="KW-0677">Repeat</keyword>
<feature type="compositionally biased region" description="Polar residues" evidence="8">
    <location>
        <begin position="299"/>
        <end position="309"/>
    </location>
</feature>
<dbReference type="CDD" id="cd20104">
    <property type="entry name" value="MBT_PHF20L1-like"/>
    <property type="match status" value="1"/>
</dbReference>
<dbReference type="InterPro" id="IPR011011">
    <property type="entry name" value="Znf_FYVE_PHD"/>
</dbReference>
<dbReference type="InterPro" id="IPR004092">
    <property type="entry name" value="Mbt"/>
</dbReference>
<keyword evidence="11" id="KW-1185">Reference proteome</keyword>
<dbReference type="Pfam" id="PF02820">
    <property type="entry name" value="MBT"/>
    <property type="match status" value="1"/>
</dbReference>
<dbReference type="GO" id="GO:0005634">
    <property type="term" value="C:nucleus"/>
    <property type="evidence" value="ECO:0007669"/>
    <property type="project" value="UniProtKB-SubCell"/>
</dbReference>
<dbReference type="SUPFAM" id="SSF63748">
    <property type="entry name" value="Tudor/PWWP/MBT"/>
    <property type="match status" value="1"/>
</dbReference>
<evidence type="ECO:0000256" key="1">
    <source>
        <dbReference type="ARBA" id="ARBA00004123"/>
    </source>
</evidence>
<dbReference type="GO" id="GO:0044545">
    <property type="term" value="C:NSL complex"/>
    <property type="evidence" value="ECO:0007669"/>
    <property type="project" value="TreeGrafter"/>
</dbReference>
<feature type="compositionally biased region" description="Polar residues" evidence="8">
    <location>
        <begin position="1"/>
        <end position="22"/>
    </location>
</feature>
<dbReference type="PROSITE" id="PS50157">
    <property type="entry name" value="ZINC_FINGER_C2H2_2"/>
    <property type="match status" value="1"/>
</dbReference>
<dbReference type="SMART" id="SM00333">
    <property type="entry name" value="TUDOR"/>
    <property type="match status" value="2"/>
</dbReference>
<evidence type="ECO:0000256" key="2">
    <source>
        <dbReference type="ARBA" id="ARBA00022723"/>
    </source>
</evidence>
<feature type="compositionally biased region" description="Polar residues" evidence="8">
    <location>
        <begin position="207"/>
        <end position="222"/>
    </location>
</feature>
<dbReference type="SUPFAM" id="SSF54160">
    <property type="entry name" value="Chromo domain-like"/>
    <property type="match status" value="1"/>
</dbReference>
<feature type="region of interest" description="Disordered" evidence="8">
    <location>
        <begin position="249"/>
        <end position="310"/>
    </location>
</feature>
<dbReference type="InterPro" id="IPR043449">
    <property type="entry name" value="PHF20-like"/>
</dbReference>
<feature type="region of interest" description="Disordered" evidence="8">
    <location>
        <begin position="200"/>
        <end position="227"/>
    </location>
</feature>
<feature type="domain" description="C2H2-type" evidence="9">
    <location>
        <begin position="179"/>
        <end position="207"/>
    </location>
</feature>
<evidence type="ECO:0000256" key="8">
    <source>
        <dbReference type="SAM" id="MobiDB-lite"/>
    </source>
</evidence>
<dbReference type="InterPro" id="IPR016197">
    <property type="entry name" value="Chromo-like_dom_sf"/>
</dbReference>
<comment type="caution">
    <text evidence="10">The sequence shown here is derived from an EMBL/GenBank/DDBJ whole genome shotgun (WGS) entry which is preliminary data.</text>
</comment>
<dbReference type="PANTHER" id="PTHR15856">
    <property type="entry name" value="PHD FINGER PROTEIN 20-RELATED"/>
    <property type="match status" value="1"/>
</dbReference>
<dbReference type="InterPro" id="IPR002999">
    <property type="entry name" value="Tudor"/>
</dbReference>
<dbReference type="Gene3D" id="2.30.30.140">
    <property type="match status" value="2"/>
</dbReference>
<organism evidence="10 11">
    <name type="scientific">Blomia tropicalis</name>
    <name type="common">Mite</name>
    <dbReference type="NCBI Taxonomy" id="40697"/>
    <lineage>
        <taxon>Eukaryota</taxon>
        <taxon>Metazoa</taxon>
        <taxon>Ecdysozoa</taxon>
        <taxon>Arthropoda</taxon>
        <taxon>Chelicerata</taxon>
        <taxon>Arachnida</taxon>
        <taxon>Acari</taxon>
        <taxon>Acariformes</taxon>
        <taxon>Sarcoptiformes</taxon>
        <taxon>Astigmata</taxon>
        <taxon>Glycyphagoidea</taxon>
        <taxon>Echimyopodidae</taxon>
        <taxon>Blomia</taxon>
    </lineage>
</organism>
<dbReference type="InterPro" id="IPR013087">
    <property type="entry name" value="Znf_C2H2_type"/>
</dbReference>
<evidence type="ECO:0000313" key="10">
    <source>
        <dbReference type="EMBL" id="KAJ6222962.1"/>
    </source>
</evidence>
<dbReference type="InterPro" id="IPR013083">
    <property type="entry name" value="Znf_RING/FYVE/PHD"/>
</dbReference>
<evidence type="ECO:0000256" key="3">
    <source>
        <dbReference type="ARBA" id="ARBA00022737"/>
    </source>
</evidence>
<feature type="region of interest" description="Disordered" evidence="8">
    <location>
        <begin position="744"/>
        <end position="769"/>
    </location>
</feature>
<evidence type="ECO:0000256" key="4">
    <source>
        <dbReference type="ARBA" id="ARBA00022771"/>
    </source>
</evidence>
<dbReference type="Pfam" id="PF20826">
    <property type="entry name" value="PHD_5"/>
    <property type="match status" value="1"/>
</dbReference>
<dbReference type="SMART" id="SM00249">
    <property type="entry name" value="PHD"/>
    <property type="match status" value="1"/>
</dbReference>
<dbReference type="PROSITE" id="PS01359">
    <property type="entry name" value="ZF_PHD_1"/>
    <property type="match status" value="1"/>
</dbReference>
<dbReference type="OMA" id="CICPLDE"/>
<dbReference type="GO" id="GO:0008270">
    <property type="term" value="F:zinc ion binding"/>
    <property type="evidence" value="ECO:0007669"/>
    <property type="project" value="UniProtKB-KW"/>
</dbReference>
<accession>A0A9Q0MEL3</accession>
<proteinExistence type="predicted"/>
<feature type="region of interest" description="Disordered" evidence="8">
    <location>
        <begin position="1"/>
        <end position="32"/>
    </location>
</feature>
<dbReference type="GO" id="GO:0006357">
    <property type="term" value="P:regulation of transcription by RNA polymerase II"/>
    <property type="evidence" value="ECO:0007669"/>
    <property type="project" value="TreeGrafter"/>
</dbReference>
<evidence type="ECO:0000256" key="6">
    <source>
        <dbReference type="ARBA" id="ARBA00023242"/>
    </source>
</evidence>
<gene>
    <name evidence="10" type="ORF">RDWZM_001507</name>
</gene>
<dbReference type="SUPFAM" id="SSF57903">
    <property type="entry name" value="FYVE/PHD zinc finger"/>
    <property type="match status" value="1"/>
</dbReference>
<reference evidence="10" key="1">
    <citation type="submission" date="2022-12" db="EMBL/GenBank/DDBJ databases">
        <title>Genome assemblies of Blomia tropicalis.</title>
        <authorList>
            <person name="Cui Y."/>
        </authorList>
    </citation>
    <scope>NUCLEOTIDE SEQUENCE</scope>
    <source>
        <tissue evidence="10">Adult mites</tissue>
    </source>
</reference>
<keyword evidence="4 7" id="KW-0863">Zinc-finger</keyword>
<sequence length="877" mass="99584">MSSSKHGTAVSSSTCTNGNNRSNKTKKRRSNNYPWKTGQRVEACDSHGNWYPAKIMDIRNYELLIHFQRWSSRFDEWFDMDSNLIRLIEEKNENETSVEFKIDDEVLARWSDSKFYPARIIKMFNDNMYCNVLFYDGYKKKVKLTSISMLPADYAGDILPPKPKTKDFVVVDPINHNEFVCDECNKGFRKEILLTQHKKHYHKNDDASTVTENQPLSNQDSTKPIENKNVKLEIDKLKQKITVKAENVTGKDSDNDISAKSSEPENITTSETGNNETELPLAPPVKKRRGREPKKSLSKEVTGNGSTTPKRAKSELALPYIYYYYDSKFKKFKPNMTLPFNVQKAPEIAKEQDNDNIDEIVKCICPLLEENGLMVQCELCLSWQHGQCMGFAKESDVPDDGYFCHFCRNPPKAHQSQKNSYQVNHWLKNALDPVFLSSNFTPIPQLNNPNNTISIQPTSNKNSLKITLKIESNDTNASTLDQGFDNDNYFPRSLCPLSNTSSSISTFLNHQQNNISTVDEQCKVPSNNSFGMVGNNDDLISDMTTTTPVIGSDFDMSTNFFDKEEDKKPFTFNDFNHYHSLNNETDLNLDSENLNNLIDLKDEYFGDKSIDDDEEFVSHVKAANMLSSALVDVMNNLHAINYKIANHKNVVPQKIIEKQKLLKERLNFIETRLEKIEKEIELKDSYAIHTSSSTLTATSPEHFGFNDSNFDLNGSFCSQSTPSHKTSFQTNVIDSVNQLSFSTPRNTLDSPLSTNTTITTMPTSMKTEPLDTSITNLPSSSQPSGNINITEATDPDGPFSSPLPLPPIIHPPTRPSLARLLIQPSNSDENEHELIDDQRPSMTRDYLPFNMSDGDIKLEIAYHYKDLEIAREIMLNS</sequence>
<keyword evidence="2" id="KW-0479">Metal-binding</keyword>
<dbReference type="PROSITE" id="PS00028">
    <property type="entry name" value="ZINC_FINGER_C2H2_1"/>
    <property type="match status" value="1"/>
</dbReference>
<dbReference type="Proteomes" id="UP001142055">
    <property type="component" value="Chromosome 1"/>
</dbReference>